<dbReference type="InterPro" id="IPR038720">
    <property type="entry name" value="YprB_RNase_H-like_dom"/>
</dbReference>
<dbReference type="Proteomes" id="UP000319829">
    <property type="component" value="Unassembled WGS sequence"/>
</dbReference>
<dbReference type="PANTHER" id="PTHR38462">
    <property type="entry name" value="EXONUCLEASE-LIKE PROTEIN"/>
    <property type="match status" value="1"/>
</dbReference>
<reference evidence="3 4" key="1">
    <citation type="journal article" date="2019" name="Nat. Microbiol.">
        <title>Mediterranean grassland soil C-N compound turnover is dependent on rainfall and depth, and is mediated by genomically divergent microorganisms.</title>
        <authorList>
            <person name="Diamond S."/>
            <person name="Andeer P.F."/>
            <person name="Li Z."/>
            <person name="Crits-Christoph A."/>
            <person name="Burstein D."/>
            <person name="Anantharaman K."/>
            <person name="Lane K.R."/>
            <person name="Thomas B.C."/>
            <person name="Pan C."/>
            <person name="Northen T.R."/>
            <person name="Banfield J.F."/>
        </authorList>
    </citation>
    <scope>NUCLEOTIDE SEQUENCE [LARGE SCALE GENOMIC DNA]</scope>
    <source>
        <strain evidence="3">WS_4</strain>
    </source>
</reference>
<evidence type="ECO:0000259" key="2">
    <source>
        <dbReference type="Pfam" id="PF13482"/>
    </source>
</evidence>
<dbReference type="SUPFAM" id="SSF53098">
    <property type="entry name" value="Ribonuclease H-like"/>
    <property type="match status" value="1"/>
</dbReference>
<feature type="region of interest" description="Disordered" evidence="1">
    <location>
        <begin position="12"/>
        <end position="38"/>
    </location>
</feature>
<sequence length="337" mass="38640">MSLLCRATCAAPRPTAGPGSLRRLADPEQGGDRSAAAADARPVISYTLRQRIGEMLRGEAAAGRAGTTLDPAVRRPREQRIVPTSIEDILPGGMLIGREGAVFVHERLYTELNERPTPLLKKYEQIGRLPDPDEAPVPHTLPEAIEALDPPERGLFRKFGHRRMLFLDIETCGLQSQPVFLVGLCHVGERNLVLRQLFARDYAEERSLIAEVERVLGEHDFLVTYNGKTFDLPFLRHRAVYHRLRFETRIPHLDLLWMVRRRWKDRLPDCRLKTLEWRVLRRLRAGDIDGSEIPGAYHEYVKHGQPHRLLPVFHHNLLDVVAMVELLPRLFEPEEER</sequence>
<accession>A0A538SPW9</accession>
<comment type="caution">
    <text evidence="3">The sequence shown here is derived from an EMBL/GenBank/DDBJ whole genome shotgun (WGS) entry which is preliminary data.</text>
</comment>
<proteinExistence type="predicted"/>
<evidence type="ECO:0000256" key="1">
    <source>
        <dbReference type="SAM" id="MobiDB-lite"/>
    </source>
</evidence>
<dbReference type="Pfam" id="PF13482">
    <property type="entry name" value="RNase_H_2"/>
    <property type="match status" value="1"/>
</dbReference>
<dbReference type="EMBL" id="VBOU01000086">
    <property type="protein sequence ID" value="TMQ53410.1"/>
    <property type="molecule type" value="Genomic_DNA"/>
</dbReference>
<dbReference type="Gene3D" id="3.30.420.10">
    <property type="entry name" value="Ribonuclease H-like superfamily/Ribonuclease H"/>
    <property type="match status" value="1"/>
</dbReference>
<gene>
    <name evidence="3" type="ORF">E6K74_09385</name>
</gene>
<dbReference type="InterPro" id="IPR012337">
    <property type="entry name" value="RNaseH-like_sf"/>
</dbReference>
<dbReference type="AlphaFoldDB" id="A0A538SPW9"/>
<evidence type="ECO:0000313" key="4">
    <source>
        <dbReference type="Proteomes" id="UP000319829"/>
    </source>
</evidence>
<evidence type="ECO:0000313" key="3">
    <source>
        <dbReference type="EMBL" id="TMQ53410.1"/>
    </source>
</evidence>
<protein>
    <recommendedName>
        <fullName evidence="2">YprB ribonuclease H-like domain-containing protein</fullName>
    </recommendedName>
</protein>
<organism evidence="3 4">
    <name type="scientific">Eiseniibacteriota bacterium</name>
    <dbReference type="NCBI Taxonomy" id="2212470"/>
    <lineage>
        <taxon>Bacteria</taxon>
        <taxon>Candidatus Eiseniibacteriota</taxon>
    </lineage>
</organism>
<dbReference type="GO" id="GO:0003676">
    <property type="term" value="F:nucleic acid binding"/>
    <property type="evidence" value="ECO:0007669"/>
    <property type="project" value="InterPro"/>
</dbReference>
<feature type="domain" description="YprB ribonuclease H-like" evidence="2">
    <location>
        <begin position="165"/>
        <end position="327"/>
    </location>
</feature>
<dbReference type="PANTHER" id="PTHR38462:SF1">
    <property type="entry name" value="YPRB RIBONUCLEASE H-LIKE DOMAIN-CONTAINING PROTEIN"/>
    <property type="match status" value="1"/>
</dbReference>
<dbReference type="InterPro" id="IPR036397">
    <property type="entry name" value="RNaseH_sf"/>
</dbReference>
<name>A0A538SPW9_UNCEI</name>